<sequence length="81" mass="8807">MFTQLDPPIPLHVLGKGDGYALGVIDYGQEHNLIWVTAIDETGEIWCAPNPEVRMQANWTMGRAPGLAMKASKDALKQAAS</sequence>
<proteinExistence type="predicted"/>
<dbReference type="AlphaFoldDB" id="A0A5S3P9Y0"/>
<evidence type="ECO:0000313" key="2">
    <source>
        <dbReference type="Proteomes" id="UP000309668"/>
    </source>
</evidence>
<keyword evidence="2" id="KW-1185">Reference proteome</keyword>
<accession>A0A5S3P9Y0</accession>
<evidence type="ECO:0000313" key="1">
    <source>
        <dbReference type="EMBL" id="TMM50261.1"/>
    </source>
</evidence>
<name>A0A5S3P9Y0_9SPHN</name>
<reference evidence="1 2" key="1">
    <citation type="submission" date="2019-05" db="EMBL/GenBank/DDBJ databases">
        <title>Erythrobacter marisflavi sp. nov., isolated from isolated from water of an estuary environment.</title>
        <authorList>
            <person name="Yoon J.-H."/>
        </authorList>
    </citation>
    <scope>NUCLEOTIDE SEQUENCE [LARGE SCALE GENOMIC DNA]</scope>
    <source>
        <strain evidence="1 2">KEM-5</strain>
    </source>
</reference>
<comment type="caution">
    <text evidence="1">The sequence shown here is derived from an EMBL/GenBank/DDBJ whole genome shotgun (WGS) entry which is preliminary data.</text>
</comment>
<organism evidence="1 2">
    <name type="scientific">Qipengyuania marisflavi</name>
    <dbReference type="NCBI Taxonomy" id="2486356"/>
    <lineage>
        <taxon>Bacteria</taxon>
        <taxon>Pseudomonadati</taxon>
        <taxon>Pseudomonadota</taxon>
        <taxon>Alphaproteobacteria</taxon>
        <taxon>Sphingomonadales</taxon>
        <taxon>Erythrobacteraceae</taxon>
        <taxon>Qipengyuania</taxon>
    </lineage>
</organism>
<dbReference type="OrthoDB" id="7206138at2"/>
<protein>
    <submittedName>
        <fullName evidence="1">Uncharacterized protein</fullName>
    </submittedName>
</protein>
<dbReference type="Proteomes" id="UP000309668">
    <property type="component" value="Unassembled WGS sequence"/>
</dbReference>
<gene>
    <name evidence="1" type="ORF">FEV51_03520</name>
</gene>
<dbReference type="RefSeq" id="WP_138615912.1">
    <property type="nucleotide sequence ID" value="NZ_VCAO01000001.1"/>
</dbReference>
<dbReference type="EMBL" id="VCAO01000001">
    <property type="protein sequence ID" value="TMM50261.1"/>
    <property type="molecule type" value="Genomic_DNA"/>
</dbReference>